<protein>
    <submittedName>
        <fullName evidence="1">Uncharacterized protein</fullName>
    </submittedName>
</protein>
<evidence type="ECO:0000313" key="1">
    <source>
        <dbReference type="Ensembl" id="ENSNFUP00015022493.1"/>
    </source>
</evidence>
<dbReference type="Ensembl" id="ENSNFUT00015023531.1">
    <property type="protein sequence ID" value="ENSNFUP00015022493.1"/>
    <property type="gene ID" value="ENSNFUG00015010885.1"/>
</dbReference>
<dbReference type="Proteomes" id="UP000694548">
    <property type="component" value="Chromosome sgr16"/>
</dbReference>
<dbReference type="AlphaFoldDB" id="A0A8C6LQI7"/>
<accession>A0A8C6LQI7</accession>
<reference evidence="1" key="3">
    <citation type="submission" date="2025-09" db="UniProtKB">
        <authorList>
            <consortium name="Ensembl"/>
        </authorList>
    </citation>
    <scope>IDENTIFICATION</scope>
</reference>
<sequence length="64" mass="6867">MSSALQHFPGNGEVSKENVSLVEAALERAVLASGPVTETQITFSLCFKHTHISTRSVTHSNLSI</sequence>
<keyword evidence="2" id="KW-1185">Reference proteome</keyword>
<organism evidence="1 2">
    <name type="scientific">Nothobranchius furzeri</name>
    <name type="common">Turquoise killifish</name>
    <dbReference type="NCBI Taxonomy" id="105023"/>
    <lineage>
        <taxon>Eukaryota</taxon>
        <taxon>Metazoa</taxon>
        <taxon>Chordata</taxon>
        <taxon>Craniata</taxon>
        <taxon>Vertebrata</taxon>
        <taxon>Euteleostomi</taxon>
        <taxon>Actinopterygii</taxon>
        <taxon>Neopterygii</taxon>
        <taxon>Teleostei</taxon>
        <taxon>Neoteleostei</taxon>
        <taxon>Acanthomorphata</taxon>
        <taxon>Ovalentaria</taxon>
        <taxon>Atherinomorphae</taxon>
        <taxon>Cyprinodontiformes</taxon>
        <taxon>Nothobranchiidae</taxon>
        <taxon>Nothobranchius</taxon>
    </lineage>
</organism>
<evidence type="ECO:0000313" key="2">
    <source>
        <dbReference type="Proteomes" id="UP000694548"/>
    </source>
</evidence>
<reference evidence="1" key="1">
    <citation type="submission" date="2014-08" db="EMBL/GenBank/DDBJ databases">
        <authorList>
            <person name="Senf B."/>
            <person name="Petzold A."/>
            <person name="Downie B.R."/>
            <person name="Koch P."/>
            <person name="Platzer M."/>
        </authorList>
    </citation>
    <scope>NUCLEOTIDE SEQUENCE [LARGE SCALE GENOMIC DNA]</scope>
    <source>
        <strain evidence="1">GRZ</strain>
    </source>
</reference>
<reference evidence="1" key="2">
    <citation type="submission" date="2025-08" db="UniProtKB">
        <authorList>
            <consortium name="Ensembl"/>
        </authorList>
    </citation>
    <scope>IDENTIFICATION</scope>
</reference>
<proteinExistence type="predicted"/>
<name>A0A8C6LQI7_NOTFU</name>